<protein>
    <submittedName>
        <fullName evidence="2">Conjugal transfer protein TraL</fullName>
    </submittedName>
</protein>
<name>A0A5J6LJJ2_9GAMM</name>
<keyword evidence="3" id="KW-1185">Reference proteome</keyword>
<accession>A0A5J6LJJ2</accession>
<dbReference type="AlphaFoldDB" id="A0A5J6LJJ2"/>
<keyword evidence="2" id="KW-0614">Plasmid</keyword>
<evidence type="ECO:0000256" key="1">
    <source>
        <dbReference type="SAM" id="SignalP"/>
    </source>
</evidence>
<feature type="chain" id="PRO_5023898888" evidence="1">
    <location>
        <begin position="24"/>
        <end position="160"/>
    </location>
</feature>
<organism evidence="2 3">
    <name type="scientific">Nitrincola iocasae</name>
    <dbReference type="NCBI Taxonomy" id="2614693"/>
    <lineage>
        <taxon>Bacteria</taxon>
        <taxon>Pseudomonadati</taxon>
        <taxon>Pseudomonadota</taxon>
        <taxon>Gammaproteobacteria</taxon>
        <taxon>Oceanospirillales</taxon>
        <taxon>Oceanospirillaceae</taxon>
        <taxon>Nitrincola</taxon>
    </lineage>
</organism>
<dbReference type="Proteomes" id="UP000325606">
    <property type="component" value="Plasmid unnamed1"/>
</dbReference>
<gene>
    <name evidence="2" type="ORF">F5I99_19325</name>
</gene>
<sequence length="160" mass="18017">MKQFFVALSLFAAAFAFTAPAQAASQDECAIWICLPGGFPSGCGAAKSAMRDRIKDLKSPLPSFSSCAVNPPSGSGSHMTSDFGWAAYIPPRRVCTEYRRYGRDNERCVAYETLPEQYVRNTRCRVDRDGDRHPRYCTRTYRWAEVFVEGQLAGPTYYWN</sequence>
<dbReference type="KEGG" id="nik:F5I99_19325"/>
<evidence type="ECO:0000313" key="3">
    <source>
        <dbReference type="Proteomes" id="UP000325606"/>
    </source>
</evidence>
<reference evidence="2 3" key="1">
    <citation type="submission" date="2019-09" db="EMBL/GenBank/DDBJ databases">
        <title>Nitrincola iocasae sp. nov., a bacterium isolated from the sediment collected at a cold seep field in South China Sea.</title>
        <authorList>
            <person name="Zhang H."/>
            <person name="Wang H."/>
            <person name="Li C."/>
        </authorList>
    </citation>
    <scope>NUCLEOTIDE SEQUENCE [LARGE SCALE GENOMIC DNA]</scope>
    <source>
        <strain evidence="2 3">KXZD1103</strain>
        <plasmid evidence="2 3">unnamed1</plasmid>
    </source>
</reference>
<dbReference type="RefSeq" id="WP_014579504.1">
    <property type="nucleotide sequence ID" value="NZ_CP044223.1"/>
</dbReference>
<keyword evidence="1" id="KW-0732">Signal</keyword>
<evidence type="ECO:0000313" key="2">
    <source>
        <dbReference type="EMBL" id="QEW08734.1"/>
    </source>
</evidence>
<geneLocation type="plasmid" evidence="2 3">
    <name>unnamed1</name>
</geneLocation>
<feature type="signal peptide" evidence="1">
    <location>
        <begin position="1"/>
        <end position="23"/>
    </location>
</feature>
<dbReference type="EMBL" id="CP044223">
    <property type="protein sequence ID" value="QEW08734.1"/>
    <property type="molecule type" value="Genomic_DNA"/>
</dbReference>
<proteinExistence type="predicted"/>